<feature type="domain" description="Response regulatory" evidence="14">
    <location>
        <begin position="721"/>
        <end position="836"/>
    </location>
</feature>
<dbReference type="InterPro" id="IPR036097">
    <property type="entry name" value="HisK_dim/P_sf"/>
</dbReference>
<feature type="transmembrane region" description="Helical" evidence="11">
    <location>
        <begin position="261"/>
        <end position="279"/>
    </location>
</feature>
<dbReference type="EMBL" id="CP001712">
    <property type="protein sequence ID" value="EAR15959.1"/>
    <property type="molecule type" value="Genomic_DNA"/>
</dbReference>
<dbReference type="Proteomes" id="UP000009049">
    <property type="component" value="Chromosome"/>
</dbReference>
<dbReference type="PROSITE" id="PS00041">
    <property type="entry name" value="HTH_ARAC_FAMILY_1"/>
    <property type="match status" value="1"/>
</dbReference>
<dbReference type="SMART" id="SM00388">
    <property type="entry name" value="HisKA"/>
    <property type="match status" value="1"/>
</dbReference>
<dbReference type="Gene3D" id="3.40.50.2300">
    <property type="match status" value="1"/>
</dbReference>
<evidence type="ECO:0000259" key="12">
    <source>
        <dbReference type="PROSITE" id="PS01124"/>
    </source>
</evidence>
<dbReference type="eggNOG" id="COG0745">
    <property type="taxonomic scope" value="Bacteria"/>
</dbReference>
<evidence type="ECO:0000256" key="7">
    <source>
        <dbReference type="ARBA" id="ARBA00023125"/>
    </source>
</evidence>
<dbReference type="FunFam" id="3.30.565.10:FF:000006">
    <property type="entry name" value="Sensor histidine kinase WalK"/>
    <property type="match status" value="1"/>
</dbReference>
<evidence type="ECO:0000256" key="11">
    <source>
        <dbReference type="SAM" id="Phobius"/>
    </source>
</evidence>
<dbReference type="InterPro" id="IPR018060">
    <property type="entry name" value="HTH_AraC"/>
</dbReference>
<dbReference type="CDD" id="cd17574">
    <property type="entry name" value="REC_OmpR"/>
    <property type="match status" value="1"/>
</dbReference>
<dbReference type="OrthoDB" id="358279at2"/>
<name>A4CGA1_ROBBH</name>
<dbReference type="GO" id="GO:0003700">
    <property type="term" value="F:DNA-binding transcription factor activity"/>
    <property type="evidence" value="ECO:0007669"/>
    <property type="project" value="InterPro"/>
</dbReference>
<feature type="region of interest" description="Disordered" evidence="10">
    <location>
        <begin position="692"/>
        <end position="713"/>
    </location>
</feature>
<dbReference type="PROSITE" id="PS50109">
    <property type="entry name" value="HIS_KIN"/>
    <property type="match status" value="1"/>
</dbReference>
<feature type="domain" description="Histidine kinase" evidence="13">
    <location>
        <begin position="442"/>
        <end position="674"/>
    </location>
</feature>
<evidence type="ECO:0000256" key="9">
    <source>
        <dbReference type="PROSITE-ProRule" id="PRU00169"/>
    </source>
</evidence>
<dbReference type="GO" id="GO:0043565">
    <property type="term" value="F:sequence-specific DNA binding"/>
    <property type="evidence" value="ECO:0007669"/>
    <property type="project" value="InterPro"/>
</dbReference>
<organism evidence="15 16">
    <name type="scientific">Robiginitalea biformata (strain ATCC BAA-864 / DSM 15991 / KCTC 12146 / HTCC2501)</name>
    <dbReference type="NCBI Taxonomy" id="313596"/>
    <lineage>
        <taxon>Bacteria</taxon>
        <taxon>Pseudomonadati</taxon>
        <taxon>Bacteroidota</taxon>
        <taxon>Flavobacteriia</taxon>
        <taxon>Flavobacteriales</taxon>
        <taxon>Flavobacteriaceae</taxon>
        <taxon>Robiginitalea</taxon>
    </lineage>
</organism>
<dbReference type="AlphaFoldDB" id="A4CGA1"/>
<dbReference type="SUPFAM" id="SSF52172">
    <property type="entry name" value="CheY-like"/>
    <property type="match status" value="1"/>
</dbReference>
<evidence type="ECO:0000313" key="16">
    <source>
        <dbReference type="Proteomes" id="UP000009049"/>
    </source>
</evidence>
<dbReference type="RefSeq" id="WP_012813654.1">
    <property type="nucleotide sequence ID" value="NC_013222.1"/>
</dbReference>
<dbReference type="eggNOG" id="COG5002">
    <property type="taxonomic scope" value="Bacteria"/>
</dbReference>
<dbReference type="CDD" id="cd00082">
    <property type="entry name" value="HisKA"/>
    <property type="match status" value="1"/>
</dbReference>
<evidence type="ECO:0000256" key="8">
    <source>
        <dbReference type="ARBA" id="ARBA00023163"/>
    </source>
</evidence>
<keyword evidence="11" id="KW-1133">Transmembrane helix</keyword>
<dbReference type="STRING" id="313596.RB2501_03655"/>
<proteinExistence type="predicted"/>
<evidence type="ECO:0000256" key="2">
    <source>
        <dbReference type="ARBA" id="ARBA00012438"/>
    </source>
</evidence>
<feature type="domain" description="HTH araC/xylS-type" evidence="12">
    <location>
        <begin position="868"/>
        <end position="967"/>
    </location>
</feature>
<dbReference type="Pfam" id="PF07695">
    <property type="entry name" value="7TMR-DISM_7TM"/>
    <property type="match status" value="1"/>
</dbReference>
<dbReference type="SUPFAM" id="SSF55874">
    <property type="entry name" value="ATPase domain of HSP90 chaperone/DNA topoisomerase II/histidine kinase"/>
    <property type="match status" value="1"/>
</dbReference>
<dbReference type="Gene3D" id="1.10.10.60">
    <property type="entry name" value="Homeodomain-like"/>
    <property type="match status" value="1"/>
</dbReference>
<dbReference type="SMART" id="SM00387">
    <property type="entry name" value="HATPase_c"/>
    <property type="match status" value="1"/>
</dbReference>
<dbReference type="Pfam" id="PF02518">
    <property type="entry name" value="HATPase_c"/>
    <property type="match status" value="1"/>
</dbReference>
<dbReference type="SUPFAM" id="SSF47384">
    <property type="entry name" value="Homodimeric domain of signal transducing histidine kinase"/>
    <property type="match status" value="1"/>
</dbReference>
<evidence type="ECO:0000256" key="6">
    <source>
        <dbReference type="ARBA" id="ARBA00023015"/>
    </source>
</evidence>
<dbReference type="Gene3D" id="3.30.565.10">
    <property type="entry name" value="Histidine kinase-like ATPase, C-terminal domain"/>
    <property type="match status" value="1"/>
</dbReference>
<dbReference type="KEGG" id="rbi:RB2501_03655"/>
<dbReference type="Gene3D" id="1.10.287.130">
    <property type="match status" value="1"/>
</dbReference>
<evidence type="ECO:0000256" key="4">
    <source>
        <dbReference type="ARBA" id="ARBA00022679"/>
    </source>
</evidence>
<dbReference type="GO" id="GO:0000155">
    <property type="term" value="F:phosphorelay sensor kinase activity"/>
    <property type="evidence" value="ECO:0007669"/>
    <property type="project" value="InterPro"/>
</dbReference>
<dbReference type="InterPro" id="IPR003661">
    <property type="entry name" value="HisK_dim/P_dom"/>
</dbReference>
<dbReference type="PANTHER" id="PTHR43547:SF2">
    <property type="entry name" value="HYBRID SIGNAL TRANSDUCTION HISTIDINE KINASE C"/>
    <property type="match status" value="1"/>
</dbReference>
<reference evidence="15 16" key="1">
    <citation type="journal article" date="2009" name="J. Bacteriol.">
        <title>Complete genome sequence of Robiginitalea biformata HTCC2501.</title>
        <authorList>
            <person name="Oh H.M."/>
            <person name="Giovannoni S.J."/>
            <person name="Lee K."/>
            <person name="Ferriera S."/>
            <person name="Johnson J."/>
            <person name="Cho J.C."/>
        </authorList>
    </citation>
    <scope>NUCLEOTIDE SEQUENCE [LARGE SCALE GENOMIC DNA]</scope>
    <source>
        <strain evidence="16">ATCC BAA-864 / HTCC2501 / KCTC 12146</strain>
    </source>
</reference>
<evidence type="ECO:0000256" key="5">
    <source>
        <dbReference type="ARBA" id="ARBA00022777"/>
    </source>
</evidence>
<dbReference type="InterPro" id="IPR036890">
    <property type="entry name" value="HATPase_C_sf"/>
</dbReference>
<evidence type="ECO:0000256" key="10">
    <source>
        <dbReference type="SAM" id="MobiDB-lite"/>
    </source>
</evidence>
<keyword evidence="4" id="KW-0808">Transferase</keyword>
<dbReference type="InterPro" id="IPR018062">
    <property type="entry name" value="HTH_AraC-typ_CS"/>
</dbReference>
<keyword evidence="7" id="KW-0238">DNA-binding</keyword>
<keyword evidence="8" id="KW-0804">Transcription</keyword>
<keyword evidence="3 9" id="KW-0597">Phosphoprotein</keyword>
<dbReference type="CDD" id="cd00075">
    <property type="entry name" value="HATPase"/>
    <property type="match status" value="1"/>
</dbReference>
<dbReference type="eggNOG" id="COG0477">
    <property type="taxonomic scope" value="Bacteria"/>
</dbReference>
<dbReference type="SUPFAM" id="SSF46689">
    <property type="entry name" value="Homeodomain-like"/>
    <property type="match status" value="1"/>
</dbReference>
<evidence type="ECO:0000256" key="1">
    <source>
        <dbReference type="ARBA" id="ARBA00000085"/>
    </source>
</evidence>
<dbReference type="Pfam" id="PF12833">
    <property type="entry name" value="HTH_18"/>
    <property type="match status" value="1"/>
</dbReference>
<comment type="catalytic activity">
    <reaction evidence="1">
        <text>ATP + protein L-histidine = ADP + protein N-phospho-L-histidine.</text>
        <dbReference type="EC" id="2.7.13.3"/>
    </reaction>
</comment>
<dbReference type="SMART" id="SM00448">
    <property type="entry name" value="REC"/>
    <property type="match status" value="1"/>
</dbReference>
<keyword evidence="11" id="KW-0812">Transmembrane</keyword>
<dbReference type="InterPro" id="IPR011623">
    <property type="entry name" value="7TMR_DISM_rcpt_extracell_dom1"/>
</dbReference>
<dbReference type="InterPro" id="IPR011006">
    <property type="entry name" value="CheY-like_superfamily"/>
</dbReference>
<feature type="transmembrane region" description="Helical" evidence="11">
    <location>
        <begin position="352"/>
        <end position="373"/>
    </location>
</feature>
<dbReference type="InterPro" id="IPR003594">
    <property type="entry name" value="HATPase_dom"/>
</dbReference>
<evidence type="ECO:0000256" key="3">
    <source>
        <dbReference type="ARBA" id="ARBA00022553"/>
    </source>
</evidence>
<dbReference type="InterPro" id="IPR004358">
    <property type="entry name" value="Sig_transdc_His_kin-like_C"/>
</dbReference>
<protein>
    <recommendedName>
        <fullName evidence="2">histidine kinase</fullName>
        <ecNumber evidence="2">2.7.13.3</ecNumber>
    </recommendedName>
</protein>
<dbReference type="Pfam" id="PF00512">
    <property type="entry name" value="HisKA"/>
    <property type="match status" value="1"/>
</dbReference>
<feature type="transmembrane region" description="Helical" evidence="11">
    <location>
        <begin position="193"/>
        <end position="214"/>
    </location>
</feature>
<dbReference type="PANTHER" id="PTHR43547">
    <property type="entry name" value="TWO-COMPONENT HISTIDINE KINASE"/>
    <property type="match status" value="1"/>
</dbReference>
<accession>A4CGA1</accession>
<dbReference type="EC" id="2.7.13.3" evidence="2"/>
<sequence>MPTNRFFLLIFLVWALGLQAQAPYELNPKYPVHSLDGVLSVWKDSTEVLSPEILLEAPPMGAEQGDALPQYLDVRWPYWGKLTLLATDTLPGWRLHFEDKMIGPPAWTKSNGKVDVWAYARGELLFHKRSGVEYPKTVRDRAPHWVLNSVGLDGIPSGVPVTLVIRVEGNSIGYPPYFHLTARSPEQPFYHQIFQFNTSFNVFMFGAALIIFIYHLLQFLYMRERVILWFVLWLGFCTLTQAMTVGLLIGDISRFRLPVQIAISNGVFYTFWFFGRAYVGSRQKFPVLDRFIKGLALLTLAEIITVVAYVIVFDPQAYFTAVGWHYPFLLVYTLGSLGLAIALVLKRDAFARYFGIGTLVGGLGLLVGIFWSMGLINLRFLGVDPYATGIFLQLLIYSLGIAYRRQTLAKQAAEERVRAAVSESEVRRISDLNALKSRFFTNISHEFRTPLTLIRGPIQAALDRSGKEGGSEVRLPARDLDMVRRNTERLEGLVDELLELSRIESGKAEILLTHGDVEQVLKSVVFAFESLAERSNIALRVDLGDAGAAQAAEMGQDSSEVAAWYDRNKLEKIVYNLLSNAFKYTPEGGIVSFRSRLESGRLLMEISDTGKGIPAADLGQIFERFYRVEGDEAHGTGIGLALCKELVELQGGELSVESMPGKGTSFRVGLPARREDFPKPNRLEHVAASGMPAARPTAVKPKEAGEPGIGEQLPDAPSRPCILLVEDNADLRRFVGEVLQEKYRVLYAEDGFQGERMAIEHIPDVVVSDVMMPRKDGYELCHALKTNTKTSHIPIILLTARAGQENKMEGLFQGAEAYLTKPFEARELLVRIRNLMGRQKALWEKMQHSSLVLSGELDLPSLDDAFLKKVGSAIESHLDSAELSVEFLAQQVGFSRAQLHRKLKALTGKSPNQLINEVRLEKARLLLQSRSATVSEVAYSVGFSNLSYFTKRFRERYGMTPSAFIADTE</sequence>
<dbReference type="HOGENOM" id="CLU_305854_0_0_10"/>
<evidence type="ECO:0000259" key="13">
    <source>
        <dbReference type="PROSITE" id="PS50109"/>
    </source>
</evidence>
<evidence type="ECO:0000259" key="14">
    <source>
        <dbReference type="PROSITE" id="PS50110"/>
    </source>
</evidence>
<feature type="modified residue" description="4-aspartylphosphate" evidence="9">
    <location>
        <position position="769"/>
    </location>
</feature>
<dbReference type="InterPro" id="IPR005467">
    <property type="entry name" value="His_kinase_dom"/>
</dbReference>
<dbReference type="SMART" id="SM00342">
    <property type="entry name" value="HTH_ARAC"/>
    <property type="match status" value="1"/>
</dbReference>
<keyword evidence="6" id="KW-0805">Transcription regulation</keyword>
<evidence type="ECO:0000313" key="15">
    <source>
        <dbReference type="EMBL" id="EAR15959.1"/>
    </source>
</evidence>
<gene>
    <name evidence="15" type="ordered locus">RB2501_03655</name>
</gene>
<dbReference type="PRINTS" id="PR00344">
    <property type="entry name" value="BCTRLSENSOR"/>
</dbReference>
<keyword evidence="11" id="KW-0472">Membrane</keyword>
<dbReference type="Pfam" id="PF00072">
    <property type="entry name" value="Response_reg"/>
    <property type="match status" value="1"/>
</dbReference>
<feature type="transmembrane region" description="Helical" evidence="11">
    <location>
        <begin position="324"/>
        <end position="345"/>
    </location>
</feature>
<dbReference type="PROSITE" id="PS50110">
    <property type="entry name" value="RESPONSE_REGULATORY"/>
    <property type="match status" value="1"/>
</dbReference>
<keyword evidence="5 15" id="KW-0418">Kinase</keyword>
<feature type="transmembrane region" description="Helical" evidence="11">
    <location>
        <begin position="291"/>
        <end position="312"/>
    </location>
</feature>
<keyword evidence="16" id="KW-1185">Reference proteome</keyword>
<feature type="transmembrane region" description="Helical" evidence="11">
    <location>
        <begin position="226"/>
        <end position="249"/>
    </location>
</feature>
<dbReference type="InterPro" id="IPR001789">
    <property type="entry name" value="Sig_transdc_resp-reg_receiver"/>
</dbReference>
<dbReference type="PROSITE" id="PS01124">
    <property type="entry name" value="HTH_ARAC_FAMILY_2"/>
    <property type="match status" value="1"/>
</dbReference>
<dbReference type="InterPro" id="IPR009057">
    <property type="entry name" value="Homeodomain-like_sf"/>
</dbReference>